<dbReference type="HOGENOM" id="CLU_089899_0_0_9"/>
<dbReference type="InterPro" id="IPR024300">
    <property type="entry name" value="SipL_SPOCS_dom"/>
</dbReference>
<dbReference type="PATRIC" id="fig|29343.3.peg.150"/>
<keyword evidence="3" id="KW-1185">Reference proteome</keyword>
<accession>A0A078KIA6</accession>
<evidence type="ECO:0000313" key="3">
    <source>
        <dbReference type="Proteomes" id="UP000032431"/>
    </source>
</evidence>
<dbReference type="KEGG" id="ccel:CCDG5_0147"/>
<dbReference type="STRING" id="29343.CCDG5_0147"/>
<reference evidence="3" key="1">
    <citation type="submission" date="2014-07" db="EMBL/GenBank/DDBJ databases">
        <authorList>
            <person name="Wibberg D."/>
        </authorList>
    </citation>
    <scope>NUCLEOTIDE SEQUENCE [LARGE SCALE GENOMIC DNA]</scope>
    <source>
        <strain evidence="3">DG5</strain>
    </source>
</reference>
<protein>
    <recommendedName>
        <fullName evidence="1">SipL SPOCS domain-containing protein</fullName>
    </recommendedName>
</protein>
<organism evidence="2 3">
    <name type="scientific">[Clostridium] cellulosi</name>
    <dbReference type="NCBI Taxonomy" id="29343"/>
    <lineage>
        <taxon>Bacteria</taxon>
        <taxon>Bacillati</taxon>
        <taxon>Bacillota</taxon>
        <taxon>Clostridia</taxon>
        <taxon>Eubacteriales</taxon>
        <taxon>Oscillospiraceae</taxon>
        <taxon>Oscillospiraceae incertae sedis</taxon>
    </lineage>
</organism>
<dbReference type="AlphaFoldDB" id="A0A078KIA6"/>
<dbReference type="OrthoDB" id="1935317at2"/>
<dbReference type="Pfam" id="PF12673">
    <property type="entry name" value="SipL"/>
    <property type="match status" value="1"/>
</dbReference>
<dbReference type="EMBL" id="LM995447">
    <property type="protein sequence ID" value="CDZ23291.1"/>
    <property type="molecule type" value="Genomic_DNA"/>
</dbReference>
<name>A0A078KIA6_9FIRM</name>
<gene>
    <name evidence="2" type="ORF">CCDG5_0147</name>
</gene>
<sequence>MCEKKPDKKPEKKFEKKLIQVPVVVGVGEDQFFVEKEIRISPPCPPVYMVKEIKKWIDVYDVKVIHGKILFNAFLWKDINYKTADKVCACESSVCGPVFHYTTKIGFGGFIEVCGDAKPGDKAELLEAKIEGERDDWKGECFKQGVKVFTKLVVKTVIKLKFKVVREKELLVDAYPIKKDFFKDEFEKKDFFKDDYDKKDDFDKFDEYDKKDFYDDYDKKDKFDKFGYDEKDYYKDEYDRKDFCKDEFDKKDFFKDKFDKKDDYGYPDKY</sequence>
<feature type="domain" description="SipL SPOCS" evidence="1">
    <location>
        <begin position="47"/>
        <end position="124"/>
    </location>
</feature>
<dbReference type="Proteomes" id="UP000032431">
    <property type="component" value="Chromosome I"/>
</dbReference>
<evidence type="ECO:0000313" key="2">
    <source>
        <dbReference type="EMBL" id="CDZ23291.1"/>
    </source>
</evidence>
<proteinExistence type="predicted"/>
<evidence type="ECO:0000259" key="1">
    <source>
        <dbReference type="Pfam" id="PF12673"/>
    </source>
</evidence>